<proteinExistence type="predicted"/>
<protein>
    <submittedName>
        <fullName evidence="1">Uncharacterized protein</fullName>
    </submittedName>
</protein>
<evidence type="ECO:0000313" key="1">
    <source>
        <dbReference type="EMBL" id="ASU23550.1"/>
    </source>
</evidence>
<keyword evidence="2" id="KW-1185">Reference proteome</keyword>
<name>A0A223N1H1_9VIBR</name>
<dbReference type="KEGG" id="vqi:CCZ37_07395"/>
<organism evidence="1 2">
    <name type="scientific">Vibrio qinghaiensis</name>
    <dbReference type="NCBI Taxonomy" id="2025808"/>
    <lineage>
        <taxon>Bacteria</taxon>
        <taxon>Pseudomonadati</taxon>
        <taxon>Pseudomonadota</taxon>
        <taxon>Gammaproteobacteria</taxon>
        <taxon>Vibrionales</taxon>
        <taxon>Vibrionaceae</taxon>
        <taxon>Vibrio</taxon>
    </lineage>
</organism>
<gene>
    <name evidence="1" type="ORF">CCZ37_07395</name>
</gene>
<reference evidence="1 2" key="1">
    <citation type="submission" date="2017-08" db="EMBL/GenBank/DDBJ databases">
        <title>The Vibrio qinghaiensis sp.-Q67 is a luminous bacteria isolated firstly from Qinghai lake, Qinghai province, China, which has been proved to be very sensitive to detect environmental and food pollutants. Therefore, complete genome analysis of V. qinghaiensis sp.-Q67 highlights the potential application of this strain on detection of hazards in the contaminated environments.</title>
        <authorList>
            <person name="Gong L."/>
        </authorList>
    </citation>
    <scope>NUCLEOTIDE SEQUENCE [LARGE SCALE GENOMIC DNA]</scope>
    <source>
        <strain evidence="1 2">Q67</strain>
    </source>
</reference>
<dbReference type="EMBL" id="CP022741">
    <property type="protein sequence ID" value="ASU23550.1"/>
    <property type="molecule type" value="Genomic_DNA"/>
</dbReference>
<dbReference type="AlphaFoldDB" id="A0A223N1H1"/>
<sequence length="137" mass="16307">MKNNKTRITHCQLGNKPLDPYEILKSKSQRLSWNRLSDAEIYLDKRAVISWFERLRNYSEEMVKAIIVEGVLENQFHNITFILRLVQSPDFTTMTSKESYQLLYDMVCETPQGIRDWIDEKDYLMSRDVLALLSRNR</sequence>
<dbReference type="Proteomes" id="UP000215148">
    <property type="component" value="Chromosome 1"/>
</dbReference>
<accession>A0A223N1H1</accession>
<evidence type="ECO:0000313" key="2">
    <source>
        <dbReference type="Proteomes" id="UP000215148"/>
    </source>
</evidence>
<dbReference type="RefSeq" id="WP_094500806.1">
    <property type="nucleotide sequence ID" value="NZ_CAWNHI010000001.1"/>
</dbReference>